<protein>
    <submittedName>
        <fullName evidence="1">4-hydroxybenzoyl-CoA thioesterase</fullName>
    </submittedName>
    <submittedName>
        <fullName evidence="2">Acyl-CoA thioesterase</fullName>
        <ecNumber evidence="2">3.1.2.-</ecNumber>
    </submittedName>
</protein>
<dbReference type="SUPFAM" id="SSF54637">
    <property type="entry name" value="Thioesterase/thiol ester dehydrase-isomerase"/>
    <property type="match status" value="1"/>
</dbReference>
<dbReference type="EC" id="3.1.2.-" evidence="2"/>
<dbReference type="AlphaFoldDB" id="A0A2Z4PWC0"/>
<dbReference type="EMBL" id="CP054301">
    <property type="protein sequence ID" value="QKK79945.1"/>
    <property type="molecule type" value="Genomic_DNA"/>
</dbReference>
<dbReference type="Proteomes" id="UP000509371">
    <property type="component" value="Chromosome"/>
</dbReference>
<keyword evidence="6" id="KW-1185">Reference proteome</keyword>
<organism evidence="1 4">
    <name type="scientific">Marinomonas primoryensis</name>
    <dbReference type="NCBI Taxonomy" id="178399"/>
    <lineage>
        <taxon>Bacteria</taxon>
        <taxon>Pseudomonadati</taxon>
        <taxon>Pseudomonadota</taxon>
        <taxon>Gammaproteobacteria</taxon>
        <taxon>Oceanospirillales</taxon>
        <taxon>Oceanospirillaceae</taxon>
        <taxon>Marinomonas</taxon>
    </lineage>
</organism>
<dbReference type="Proteomes" id="UP000249898">
    <property type="component" value="Chromosome"/>
</dbReference>
<evidence type="ECO:0000313" key="5">
    <source>
        <dbReference type="Proteomes" id="UP000509371"/>
    </source>
</evidence>
<dbReference type="Gene3D" id="3.10.129.10">
    <property type="entry name" value="Hotdog Thioesterase"/>
    <property type="match status" value="1"/>
</dbReference>
<gene>
    <name evidence="1" type="ORF">A8139_16850</name>
    <name evidence="2" type="ORF">ABKW32_02745</name>
    <name evidence="3" type="ORF">MP3633_1211</name>
</gene>
<reference evidence="2 6" key="3">
    <citation type="submission" date="2024-05" db="EMBL/GenBank/DDBJ databases">
        <authorList>
            <person name="Busch G.E."/>
            <person name="Sharma I."/>
        </authorList>
    </citation>
    <scope>NUCLEOTIDE SEQUENCE [LARGE SCALE GENOMIC DNA]</scope>
    <source>
        <strain evidence="2 6">23GB23</strain>
    </source>
</reference>
<dbReference type="RefSeq" id="WP_112139957.1">
    <property type="nucleotide sequence ID" value="NZ_BAAAEF010000013.1"/>
</dbReference>
<dbReference type="OrthoDB" id="21822at2"/>
<evidence type="ECO:0000313" key="2">
    <source>
        <dbReference type="EMBL" id="MEP7728350.1"/>
    </source>
</evidence>
<evidence type="ECO:0000313" key="3">
    <source>
        <dbReference type="EMBL" id="QKK79945.1"/>
    </source>
</evidence>
<dbReference type="Proteomes" id="UP001471651">
    <property type="component" value="Unassembled WGS sequence"/>
</dbReference>
<reference evidence="3 5" key="2">
    <citation type="submission" date="2020-06" db="EMBL/GenBank/DDBJ databases">
        <authorList>
            <person name="Voronona O.L."/>
            <person name="Aksenova E.I."/>
            <person name="Kunda M.S."/>
            <person name="Semenov A.N."/>
            <person name="Ryzhova N."/>
        </authorList>
    </citation>
    <scope>NUCLEOTIDE SEQUENCE [LARGE SCALE GENOMIC DNA]</scope>
    <source>
        <strain evidence="3 5">MPKMM3633</strain>
    </source>
</reference>
<dbReference type="GO" id="GO:0016787">
    <property type="term" value="F:hydrolase activity"/>
    <property type="evidence" value="ECO:0007669"/>
    <property type="project" value="UniProtKB-KW"/>
</dbReference>
<accession>A0A2Z4PWC0</accession>
<reference evidence="1 4" key="1">
    <citation type="submission" date="2016-06" db="EMBL/GenBank/DDBJ databases">
        <title>The sequenced genome of the ice-adhering bacterium Marinomonas primoryensis, from Antarctica.</title>
        <authorList>
            <person name="Graham L."/>
            <person name="Vance T.D.R."/>
            <person name="Davies P.L."/>
        </authorList>
    </citation>
    <scope>NUCLEOTIDE SEQUENCE [LARGE SCALE GENOMIC DNA]</scope>
    <source>
        <strain evidence="1 4">AceL</strain>
    </source>
</reference>
<evidence type="ECO:0000313" key="1">
    <source>
        <dbReference type="EMBL" id="AWY01439.1"/>
    </source>
</evidence>
<dbReference type="EMBL" id="CP016181">
    <property type="protein sequence ID" value="AWY01439.1"/>
    <property type="molecule type" value="Genomic_DNA"/>
</dbReference>
<keyword evidence="2" id="KW-0378">Hydrolase</keyword>
<sequence>MFSNERHQKIEWGDCDPADIVFYPRYFAFFDASTGALFEAMGYSLKHIRDELGDVGWPMLNTGSTFFKPSKYGDNVIIKSEFTTVGRASFGIRHQLFNDGDLAVECLEKRVWACLNASGTLTSKVIPNEIRARMLSQD</sequence>
<dbReference type="Pfam" id="PF13279">
    <property type="entry name" value="4HBT_2"/>
    <property type="match status" value="1"/>
</dbReference>
<evidence type="ECO:0000313" key="4">
    <source>
        <dbReference type="Proteomes" id="UP000249898"/>
    </source>
</evidence>
<name>A0A2Z4PWC0_9GAMM</name>
<evidence type="ECO:0000313" key="6">
    <source>
        <dbReference type="Proteomes" id="UP001471651"/>
    </source>
</evidence>
<proteinExistence type="predicted"/>
<dbReference type="EMBL" id="JBDYKN010000002">
    <property type="protein sequence ID" value="MEP7728350.1"/>
    <property type="molecule type" value="Genomic_DNA"/>
</dbReference>
<dbReference type="CDD" id="cd00586">
    <property type="entry name" value="4HBT"/>
    <property type="match status" value="1"/>
</dbReference>
<dbReference type="InterPro" id="IPR029069">
    <property type="entry name" value="HotDog_dom_sf"/>
</dbReference>
<dbReference type="KEGG" id="mpri:MP3633_1211"/>